<proteinExistence type="predicted"/>
<sequence length="76" mass="8180">MQTLNVGELYPVAPGESAPSGRAKARVRATGETRCPRAGEWYLSGAVIEGYRAKTALSTEYPIGVLVQGRLAWQES</sequence>
<organism evidence="2 3">
    <name type="scientific">Plantactinospora alkalitolerans</name>
    <dbReference type="NCBI Taxonomy" id="2789879"/>
    <lineage>
        <taxon>Bacteria</taxon>
        <taxon>Bacillati</taxon>
        <taxon>Actinomycetota</taxon>
        <taxon>Actinomycetes</taxon>
        <taxon>Micromonosporales</taxon>
        <taxon>Micromonosporaceae</taxon>
        <taxon>Plantactinospora</taxon>
    </lineage>
</organism>
<gene>
    <name evidence="2" type="ORF">I0C86_41270</name>
</gene>
<dbReference type="RefSeq" id="WP_196206740.1">
    <property type="nucleotide sequence ID" value="NZ_JADPUN010000422.1"/>
</dbReference>
<dbReference type="EMBL" id="JADPUN010000422">
    <property type="protein sequence ID" value="MBF9135284.1"/>
    <property type="molecule type" value="Genomic_DNA"/>
</dbReference>
<feature type="region of interest" description="Disordered" evidence="1">
    <location>
        <begin position="1"/>
        <end position="23"/>
    </location>
</feature>
<accession>A0ABS0HAC6</accession>
<keyword evidence="3" id="KW-1185">Reference proteome</keyword>
<evidence type="ECO:0000256" key="1">
    <source>
        <dbReference type="SAM" id="MobiDB-lite"/>
    </source>
</evidence>
<dbReference type="Proteomes" id="UP000638560">
    <property type="component" value="Unassembled WGS sequence"/>
</dbReference>
<evidence type="ECO:0000313" key="2">
    <source>
        <dbReference type="EMBL" id="MBF9135284.1"/>
    </source>
</evidence>
<reference evidence="2 3" key="1">
    <citation type="submission" date="2020-11" db="EMBL/GenBank/DDBJ databases">
        <title>A novel isolate from a Black sea contaminated sediment with potential to produce alkanes: Plantactinospora alkalitolerans sp. nov.</title>
        <authorList>
            <person name="Carro L."/>
            <person name="Veyisoglu A."/>
            <person name="Guven K."/>
            <person name="Schumann P."/>
            <person name="Klenk H.-P."/>
            <person name="Sahin N."/>
        </authorList>
    </citation>
    <scope>NUCLEOTIDE SEQUENCE [LARGE SCALE GENOMIC DNA]</scope>
    <source>
        <strain evidence="2 3">S1510</strain>
    </source>
</reference>
<evidence type="ECO:0000313" key="3">
    <source>
        <dbReference type="Proteomes" id="UP000638560"/>
    </source>
</evidence>
<comment type="caution">
    <text evidence="2">The sequence shown here is derived from an EMBL/GenBank/DDBJ whole genome shotgun (WGS) entry which is preliminary data.</text>
</comment>
<protein>
    <submittedName>
        <fullName evidence="2">Uncharacterized protein</fullName>
    </submittedName>
</protein>
<name>A0ABS0HAC6_9ACTN</name>